<dbReference type="AlphaFoldDB" id="A0A2S4HBA4"/>
<dbReference type="CDD" id="cd17569">
    <property type="entry name" value="REC_HupR-like"/>
    <property type="match status" value="1"/>
</dbReference>
<dbReference type="GO" id="GO:0000160">
    <property type="term" value="P:phosphorelay signal transduction system"/>
    <property type="evidence" value="ECO:0007669"/>
    <property type="project" value="InterPro"/>
</dbReference>
<accession>A0A2S4HBA4</accession>
<dbReference type="PANTHER" id="PTHR44591:SF19">
    <property type="entry name" value="TWO-COMPONENT RESPONSE REGULATOR-RELATED"/>
    <property type="match status" value="1"/>
</dbReference>
<dbReference type="InterPro" id="IPR011006">
    <property type="entry name" value="CheY-like_superfamily"/>
</dbReference>
<reference evidence="4" key="1">
    <citation type="submission" date="2018-01" db="EMBL/GenBank/DDBJ databases">
        <authorList>
            <person name="Yu X.-D."/>
        </authorList>
    </citation>
    <scope>NUCLEOTIDE SEQUENCE</scope>
    <source>
        <strain evidence="4">ZX-21</strain>
    </source>
</reference>
<feature type="domain" description="Response regulatory" evidence="3">
    <location>
        <begin position="15"/>
        <end position="129"/>
    </location>
</feature>
<comment type="caution">
    <text evidence="2">Lacks conserved residue(s) required for the propagation of feature annotation.</text>
</comment>
<dbReference type="InterPro" id="IPR050595">
    <property type="entry name" value="Bact_response_regulator"/>
</dbReference>
<keyword evidence="1 2" id="KW-0597">Phosphoprotein</keyword>
<dbReference type="Gene3D" id="3.40.50.2300">
    <property type="match status" value="2"/>
</dbReference>
<dbReference type="OrthoDB" id="9802066at2"/>
<organism evidence="4 5">
    <name type="scientific">Zhongshania marina</name>
    <dbReference type="NCBI Taxonomy" id="2304603"/>
    <lineage>
        <taxon>Bacteria</taxon>
        <taxon>Pseudomonadati</taxon>
        <taxon>Pseudomonadota</taxon>
        <taxon>Gammaproteobacteria</taxon>
        <taxon>Cellvibrionales</taxon>
        <taxon>Spongiibacteraceae</taxon>
        <taxon>Zhongshania</taxon>
    </lineage>
</organism>
<evidence type="ECO:0000313" key="4">
    <source>
        <dbReference type="EMBL" id="POP51237.1"/>
    </source>
</evidence>
<protein>
    <submittedName>
        <fullName evidence="4">Phosphohydrolase</fullName>
    </submittedName>
</protein>
<feature type="modified residue" description="4-aspartylphosphate" evidence="2">
    <location>
        <position position="63"/>
    </location>
</feature>
<dbReference type="PANTHER" id="PTHR44591">
    <property type="entry name" value="STRESS RESPONSE REGULATOR PROTEIN 1"/>
    <property type="match status" value="1"/>
</dbReference>
<dbReference type="Proteomes" id="UP000237222">
    <property type="component" value="Unassembled WGS sequence"/>
</dbReference>
<dbReference type="RefSeq" id="WP_103685882.1">
    <property type="nucleotide sequence ID" value="NZ_PQGG01000042.1"/>
</dbReference>
<name>A0A2S4HBA4_9GAMM</name>
<evidence type="ECO:0000259" key="3">
    <source>
        <dbReference type="PROSITE" id="PS50110"/>
    </source>
</evidence>
<dbReference type="Pfam" id="PF00072">
    <property type="entry name" value="Response_reg"/>
    <property type="match status" value="2"/>
</dbReference>
<feature type="domain" description="Response regulatory" evidence="3">
    <location>
        <begin position="160"/>
        <end position="274"/>
    </location>
</feature>
<evidence type="ECO:0000313" key="5">
    <source>
        <dbReference type="Proteomes" id="UP000237222"/>
    </source>
</evidence>
<proteinExistence type="predicted"/>
<dbReference type="InterPro" id="IPR001789">
    <property type="entry name" value="Sig_transdc_resp-reg_receiver"/>
</dbReference>
<gene>
    <name evidence="4" type="ORF">C0068_18140</name>
</gene>
<dbReference type="CDD" id="cd00156">
    <property type="entry name" value="REC"/>
    <property type="match status" value="1"/>
</dbReference>
<evidence type="ECO:0000256" key="2">
    <source>
        <dbReference type="PROSITE-ProRule" id="PRU00169"/>
    </source>
</evidence>
<dbReference type="EMBL" id="PQGG01000042">
    <property type="protein sequence ID" value="POP51237.1"/>
    <property type="molecule type" value="Genomic_DNA"/>
</dbReference>
<dbReference type="SUPFAM" id="SSF52172">
    <property type="entry name" value="CheY-like"/>
    <property type="match status" value="2"/>
</dbReference>
<comment type="caution">
    <text evidence="4">The sequence shown here is derived from an EMBL/GenBank/DDBJ whole genome shotgun (WGS) entry which is preliminary data.</text>
</comment>
<evidence type="ECO:0000256" key="1">
    <source>
        <dbReference type="ARBA" id="ARBA00022553"/>
    </source>
</evidence>
<dbReference type="PROSITE" id="PS50110">
    <property type="entry name" value="RESPONSE_REGULATORY"/>
    <property type="match status" value="2"/>
</dbReference>
<dbReference type="SMART" id="SM00448">
    <property type="entry name" value="REC"/>
    <property type="match status" value="2"/>
</dbReference>
<sequence>METNVGSPSEEPRARILFVDDEPRILIALKALFRRDYDVVTAGSGEAALEILRQGDVDVVVSDQRMPEMTGVEVLRKAKDLRPRAIRVLLTGYSDLSAILSAINDGEIFRFINKPWSNVDLRSTIAAAVKASAVDFVSEAAAPEEDLTARVHVPGVDDVGTLILDDDEATRTTLQRVLGRERAVYTAANLDEGLDLLERHKIGVIITEIAVGGELVTDLLSALRQHHPSLVAIVLTGKSDAEQGIDLINRGQIYRFLSKPVSEGLLRGSVNLAMRRFEILQKHPAQTLRIAAEATPPPPPESDRRGVFQRIGRLFGLTA</sequence>